<dbReference type="HOGENOM" id="CLU_1085593_0_0_9"/>
<name>J7IUZ3_DESMD</name>
<dbReference type="EMBL" id="CP003629">
    <property type="protein sequence ID" value="AFQ43969.1"/>
    <property type="molecule type" value="Genomic_DNA"/>
</dbReference>
<organism evidence="1 2">
    <name type="scientific">Desulfosporosinus meridiei (strain ATCC BAA-275 / DSM 13257 / KCTC 12902 / NCIMB 13706 / S10)</name>
    <dbReference type="NCBI Taxonomy" id="768704"/>
    <lineage>
        <taxon>Bacteria</taxon>
        <taxon>Bacillati</taxon>
        <taxon>Bacillota</taxon>
        <taxon>Clostridia</taxon>
        <taxon>Eubacteriales</taxon>
        <taxon>Desulfitobacteriaceae</taxon>
        <taxon>Desulfosporosinus</taxon>
    </lineage>
</organism>
<gene>
    <name evidence="1" type="ordered locus">Desmer_2023</name>
</gene>
<dbReference type="AlphaFoldDB" id="J7IUZ3"/>
<keyword evidence="2" id="KW-1185">Reference proteome</keyword>
<protein>
    <submittedName>
        <fullName evidence="1">Uncharacterized protein</fullName>
    </submittedName>
</protein>
<dbReference type="eggNOG" id="ENOG50340GD">
    <property type="taxonomic scope" value="Bacteria"/>
</dbReference>
<sequence length="277" mass="29694">MFFKKLFCYLIGEFQKAIKNIGGKSKVIGKIGKRLRAVLLTTLSAIMLITPISGALAATQLVQKSSPSYVELKGVEVENITKQALESEEVKSLLTEMNVNNLKIDSTRAFRWNYDNKQGDVLILGSKKPKDIQIVYTNANGIIKAGAGLFGSTDGNKTIDVFDIVDGKVYQTSTVELVGKDTKVNWKDGPLATNAKKNSGSDVTASSTSYTICTFVCGVIAYGGGCGLTGYFACVAACAPFGTATCPIICGVVYGIICSGAAWYNCDWMCQDLGFYP</sequence>
<proteinExistence type="predicted"/>
<accession>J7IUZ3</accession>
<reference evidence="1 2" key="1">
    <citation type="journal article" date="2012" name="J. Bacteriol.">
        <title>Complete genome sequences of Desulfosporosinus orientis DSM765T, Desulfosporosinus youngiae DSM17734T, Desulfosporosinus meridiei DSM13257T, and Desulfosporosinus acidiphilus DSM22704T.</title>
        <authorList>
            <person name="Pester M."/>
            <person name="Brambilla E."/>
            <person name="Alazard D."/>
            <person name="Rattei T."/>
            <person name="Weinmaier T."/>
            <person name="Han J."/>
            <person name="Lucas S."/>
            <person name="Lapidus A."/>
            <person name="Cheng J.F."/>
            <person name="Goodwin L."/>
            <person name="Pitluck S."/>
            <person name="Peters L."/>
            <person name="Ovchinnikova G."/>
            <person name="Teshima H."/>
            <person name="Detter J.C."/>
            <person name="Han C.S."/>
            <person name="Tapia R."/>
            <person name="Land M.L."/>
            <person name="Hauser L."/>
            <person name="Kyrpides N.C."/>
            <person name="Ivanova N.N."/>
            <person name="Pagani I."/>
            <person name="Huntmann M."/>
            <person name="Wei C.L."/>
            <person name="Davenport K.W."/>
            <person name="Daligault H."/>
            <person name="Chain P.S."/>
            <person name="Chen A."/>
            <person name="Mavromatis K."/>
            <person name="Markowitz V."/>
            <person name="Szeto E."/>
            <person name="Mikhailova N."/>
            <person name="Pati A."/>
            <person name="Wagner M."/>
            <person name="Woyke T."/>
            <person name="Ollivier B."/>
            <person name="Klenk H.P."/>
            <person name="Spring S."/>
            <person name="Loy A."/>
        </authorList>
    </citation>
    <scope>NUCLEOTIDE SEQUENCE [LARGE SCALE GENOMIC DNA]</scope>
    <source>
        <strain evidence="2">ATCC BAA-275 / DSM 13257 / NCIMB 13706 / S10</strain>
    </source>
</reference>
<reference evidence="2" key="2">
    <citation type="submission" date="2012-08" db="EMBL/GenBank/DDBJ databases">
        <title>Finished genome of Desulfosporosinus meridiei DSM 13257.</title>
        <authorList>
            <person name="Huntemann M."/>
            <person name="Wei C.-L."/>
            <person name="Han J."/>
            <person name="Detter J.C."/>
            <person name="Han C."/>
            <person name="Davenport K."/>
            <person name="Daligault H."/>
            <person name="Erkkila T."/>
            <person name="Gu W."/>
            <person name="Munk A.C.C."/>
            <person name="Teshima H."/>
            <person name="Xu Y."/>
            <person name="Chain P."/>
            <person name="Tapia R."/>
            <person name="Chen A."/>
            <person name="Krypides N."/>
            <person name="Mavromatis K."/>
            <person name="Markowitz V."/>
            <person name="Szeto E."/>
            <person name="Ivanova N."/>
            <person name="Mikhailova N."/>
            <person name="Ovchinnikova G."/>
            <person name="Pagani I."/>
            <person name="Pati A."/>
            <person name="Goodwin L."/>
            <person name="Peters L."/>
            <person name="Pitluck S."/>
            <person name="Woyke T."/>
            <person name="Pester M."/>
            <person name="Spring S."/>
            <person name="Ollivier B."/>
            <person name="Rattei T."/>
            <person name="Klenk H.-P."/>
            <person name="Wagner M."/>
            <person name="Loy A."/>
        </authorList>
    </citation>
    <scope>NUCLEOTIDE SEQUENCE [LARGE SCALE GENOMIC DNA]</scope>
    <source>
        <strain evidence="2">ATCC BAA-275 / DSM 13257 / NCIMB 13706 / S10</strain>
    </source>
</reference>
<dbReference type="Proteomes" id="UP000005262">
    <property type="component" value="Chromosome"/>
</dbReference>
<evidence type="ECO:0000313" key="1">
    <source>
        <dbReference type="EMBL" id="AFQ43969.1"/>
    </source>
</evidence>
<evidence type="ECO:0000313" key="2">
    <source>
        <dbReference type="Proteomes" id="UP000005262"/>
    </source>
</evidence>
<dbReference type="KEGG" id="dmi:Desmer_2023"/>